<feature type="transmembrane region" description="Helical" evidence="1">
    <location>
        <begin position="246"/>
        <end position="270"/>
    </location>
</feature>
<dbReference type="Pfam" id="PF10318">
    <property type="entry name" value="7TM_GPCR_Srh"/>
    <property type="match status" value="1"/>
</dbReference>
<dbReference type="InterPro" id="IPR019422">
    <property type="entry name" value="7TM_GPCR_serpentine_rcpt_Srh"/>
</dbReference>
<feature type="transmembrane region" description="Helical" evidence="1">
    <location>
        <begin position="290"/>
        <end position="311"/>
    </location>
</feature>
<keyword evidence="1" id="KW-1133">Transmembrane helix</keyword>
<feature type="transmembrane region" description="Helical" evidence="1">
    <location>
        <begin position="201"/>
        <end position="225"/>
    </location>
</feature>
<protein>
    <submittedName>
        <fullName evidence="2">G_PROTEIN_RECEP_F1_2 domain-containing protein</fullName>
    </submittedName>
</protein>
<keyword evidence="1" id="KW-0812">Transmembrane</keyword>
<feature type="transmembrane region" description="Helical" evidence="1">
    <location>
        <begin position="91"/>
        <end position="119"/>
    </location>
</feature>
<evidence type="ECO:0000256" key="1">
    <source>
        <dbReference type="SAM" id="Phobius"/>
    </source>
</evidence>
<sequence>MYLFLNTFFSQCPDEFYCKLLTIMASISLFCQISSAIFLFKKYKRKKNEYIKFLLIVRSCHIFYNILGSYIGEFRTFLPRYTIICYGLIRYLGDIACSISGSLFLSLAIAEGFCIIYAFNGQYNIIIREVRFHENNKLQWLSIFLMIIYFFLFFITFSLGTIPREEAIKNIYMVDNELKKYINGSFTIIAFGGSKTYMFNIYLTIAFITMINTITHYIYICGKIYKFIKNLQINKSSNIKRNYSKHFYHHIISSIFPVILIYIPTLYLSLAVIFFTHEPYIEFGRTTTNAYSFIIISYSIVSSIYIVIYFWNHSSEESHKKSSLQIKGNMLLKKFIIRNNIDGK</sequence>
<evidence type="ECO:0000313" key="2">
    <source>
        <dbReference type="WBParaSite" id="SSTP_0001210000.1"/>
    </source>
</evidence>
<feature type="transmembrane region" description="Helical" evidence="1">
    <location>
        <begin position="140"/>
        <end position="162"/>
    </location>
</feature>
<proteinExistence type="predicted"/>
<feature type="transmembrane region" description="Helical" evidence="1">
    <location>
        <begin position="52"/>
        <end position="71"/>
    </location>
</feature>
<dbReference type="AlphaFoldDB" id="A0A0K0ERM0"/>
<dbReference type="WBParaSite" id="SSTP_0001210000.1">
    <property type="protein sequence ID" value="SSTP_0001210000.1"/>
    <property type="gene ID" value="SSTP_0001210000"/>
</dbReference>
<feature type="transmembrane region" description="Helical" evidence="1">
    <location>
        <begin position="20"/>
        <end position="40"/>
    </location>
</feature>
<reference evidence="2" key="1">
    <citation type="submission" date="2015-08" db="UniProtKB">
        <authorList>
            <consortium name="WormBaseParasite"/>
        </authorList>
    </citation>
    <scope>IDENTIFICATION</scope>
</reference>
<accession>A0A0K0ERM0</accession>
<keyword evidence="1" id="KW-0472">Membrane</keyword>
<organism evidence="2">
    <name type="scientific">Strongyloides stercoralis</name>
    <name type="common">Threadworm</name>
    <dbReference type="NCBI Taxonomy" id="6248"/>
    <lineage>
        <taxon>Eukaryota</taxon>
        <taxon>Metazoa</taxon>
        <taxon>Ecdysozoa</taxon>
        <taxon>Nematoda</taxon>
        <taxon>Chromadorea</taxon>
        <taxon>Rhabditida</taxon>
        <taxon>Tylenchina</taxon>
        <taxon>Panagrolaimomorpha</taxon>
        <taxon>Strongyloidoidea</taxon>
        <taxon>Strongyloididae</taxon>
        <taxon>Strongyloides</taxon>
    </lineage>
</organism>
<name>A0A0K0ERM0_STRER</name>